<name>A0A192A4L7_9RALS</name>
<reference evidence="2" key="1">
    <citation type="submission" date="2016-06" db="EMBL/GenBank/DDBJ databases">
        <authorList>
            <person name="Xu Y."/>
            <person name="Nagy A."/>
            <person name="Yan X."/>
            <person name="Kim S.W."/>
            <person name="Haley B."/>
            <person name="Liu N.T."/>
            <person name="Nou X."/>
        </authorList>
    </citation>
    <scope>NUCLEOTIDE SEQUENCE [LARGE SCALE GENOMIC DNA]</scope>
    <source>
        <strain evidence="2">ATCC 49129</strain>
    </source>
</reference>
<dbReference type="EMBL" id="CP016023">
    <property type="protein sequence ID" value="ANJ75298.1"/>
    <property type="molecule type" value="Genomic_DNA"/>
</dbReference>
<accession>A0A192A4L7</accession>
<dbReference type="AlphaFoldDB" id="A0A192A4L7"/>
<protein>
    <submittedName>
        <fullName evidence="1">Uncharacterized protein</fullName>
    </submittedName>
</protein>
<gene>
    <name evidence="1" type="ORF">A9Y76_22555</name>
</gene>
<proteinExistence type="predicted"/>
<dbReference type="Proteomes" id="UP000078572">
    <property type="component" value="Chromosome 2"/>
</dbReference>
<organism evidence="1 2">
    <name type="scientific">Ralstonia insidiosa</name>
    <dbReference type="NCBI Taxonomy" id="190721"/>
    <lineage>
        <taxon>Bacteria</taxon>
        <taxon>Pseudomonadati</taxon>
        <taxon>Pseudomonadota</taxon>
        <taxon>Betaproteobacteria</taxon>
        <taxon>Burkholderiales</taxon>
        <taxon>Burkholderiaceae</taxon>
        <taxon>Ralstonia</taxon>
    </lineage>
</organism>
<sequence>MVVRGSSKDYIQSPLTEARSPMRYAFPVKLTTQNGETKPVLQDETSYEETHALLKVLALGTQEAVDGEVKPAADVLARLRGKRSGG</sequence>
<evidence type="ECO:0000313" key="2">
    <source>
        <dbReference type="Proteomes" id="UP000078572"/>
    </source>
</evidence>
<keyword evidence="2" id="KW-1185">Reference proteome</keyword>
<evidence type="ECO:0000313" key="1">
    <source>
        <dbReference type="EMBL" id="ANJ75298.1"/>
    </source>
</evidence>